<dbReference type="EMBL" id="JBJIAA010000013">
    <property type="protein sequence ID" value="MFL0251915.1"/>
    <property type="molecule type" value="Genomic_DNA"/>
</dbReference>
<evidence type="ECO:0000313" key="1">
    <source>
        <dbReference type="EMBL" id="MFL0251915.1"/>
    </source>
</evidence>
<accession>A0ABW8TK85</accession>
<sequence length="199" mass="23321">MTDNKNNSKKSVRTFNKLFASIDNLLVEEKEQRLKLKLGKEIKNSIFTNEIIKKINEDDISDFVDGEDNRITALFSSIFPIFIKNGNIIFRLYKHKIEVDLSDEMKDRYIYIFSDGRLTSGLFQCFSISDHEYVYGIKKIIDAIPLFKNAILRTLEDFEKNINTHNTKIEKSKNREQLAEKNYNELIDYLKANCSETLN</sequence>
<protein>
    <submittedName>
        <fullName evidence="1">Uncharacterized protein</fullName>
    </submittedName>
</protein>
<dbReference type="RefSeq" id="WP_406788565.1">
    <property type="nucleotide sequence ID" value="NZ_JBJIAA010000013.1"/>
</dbReference>
<name>A0ABW8TK85_9CLOT</name>
<gene>
    <name evidence="1" type="ORF">ACJDT4_15965</name>
</gene>
<proteinExistence type="predicted"/>
<evidence type="ECO:0000313" key="2">
    <source>
        <dbReference type="Proteomes" id="UP001623592"/>
    </source>
</evidence>
<comment type="caution">
    <text evidence="1">The sequence shown here is derived from an EMBL/GenBank/DDBJ whole genome shotgun (WGS) entry which is preliminary data.</text>
</comment>
<organism evidence="1 2">
    <name type="scientific">Clostridium neuense</name>
    <dbReference type="NCBI Taxonomy" id="1728934"/>
    <lineage>
        <taxon>Bacteria</taxon>
        <taxon>Bacillati</taxon>
        <taxon>Bacillota</taxon>
        <taxon>Clostridia</taxon>
        <taxon>Eubacteriales</taxon>
        <taxon>Clostridiaceae</taxon>
        <taxon>Clostridium</taxon>
    </lineage>
</organism>
<reference evidence="1 2" key="1">
    <citation type="submission" date="2024-11" db="EMBL/GenBank/DDBJ databases">
        <authorList>
            <person name="Heng Y.C."/>
            <person name="Lim A.C.H."/>
            <person name="Lee J.K.Y."/>
            <person name="Kittelmann S."/>
        </authorList>
    </citation>
    <scope>NUCLEOTIDE SEQUENCE [LARGE SCALE GENOMIC DNA]</scope>
    <source>
        <strain evidence="1 2">WILCCON 0114</strain>
    </source>
</reference>
<keyword evidence="2" id="KW-1185">Reference proteome</keyword>
<dbReference type="Proteomes" id="UP001623592">
    <property type="component" value="Unassembled WGS sequence"/>
</dbReference>